<proteinExistence type="predicted"/>
<organism evidence="2 3">
    <name type="scientific">Pleurodeles waltl</name>
    <name type="common">Iberian ribbed newt</name>
    <dbReference type="NCBI Taxonomy" id="8319"/>
    <lineage>
        <taxon>Eukaryota</taxon>
        <taxon>Metazoa</taxon>
        <taxon>Chordata</taxon>
        <taxon>Craniata</taxon>
        <taxon>Vertebrata</taxon>
        <taxon>Euteleostomi</taxon>
        <taxon>Amphibia</taxon>
        <taxon>Batrachia</taxon>
        <taxon>Caudata</taxon>
        <taxon>Salamandroidea</taxon>
        <taxon>Salamandridae</taxon>
        <taxon>Pleurodelinae</taxon>
        <taxon>Pleurodeles</taxon>
    </lineage>
</organism>
<reference evidence="2" key="1">
    <citation type="journal article" date="2022" name="bioRxiv">
        <title>Sequencing and chromosome-scale assembly of the giantPleurodeles waltlgenome.</title>
        <authorList>
            <person name="Brown T."/>
            <person name="Elewa A."/>
            <person name="Iarovenko S."/>
            <person name="Subramanian E."/>
            <person name="Araus A.J."/>
            <person name="Petzold A."/>
            <person name="Susuki M."/>
            <person name="Suzuki K.-i.T."/>
            <person name="Hayashi T."/>
            <person name="Toyoda A."/>
            <person name="Oliveira C."/>
            <person name="Osipova E."/>
            <person name="Leigh N.D."/>
            <person name="Simon A."/>
            <person name="Yun M.H."/>
        </authorList>
    </citation>
    <scope>NUCLEOTIDE SEQUENCE</scope>
    <source>
        <strain evidence="2">20211129_DDA</strain>
        <tissue evidence="2">Liver</tissue>
    </source>
</reference>
<accession>A0AAV7QUU4</accession>
<name>A0AAV7QUU4_PLEWA</name>
<feature type="region of interest" description="Disordered" evidence="1">
    <location>
        <begin position="68"/>
        <end position="112"/>
    </location>
</feature>
<feature type="region of interest" description="Disordered" evidence="1">
    <location>
        <begin position="1"/>
        <end position="51"/>
    </location>
</feature>
<comment type="caution">
    <text evidence="2">The sequence shown here is derived from an EMBL/GenBank/DDBJ whole genome shotgun (WGS) entry which is preliminary data.</text>
</comment>
<keyword evidence="3" id="KW-1185">Reference proteome</keyword>
<dbReference type="Proteomes" id="UP001066276">
    <property type="component" value="Chromosome 6"/>
</dbReference>
<evidence type="ECO:0000313" key="3">
    <source>
        <dbReference type="Proteomes" id="UP001066276"/>
    </source>
</evidence>
<feature type="compositionally biased region" description="Basic and acidic residues" evidence="1">
    <location>
        <begin position="68"/>
        <end position="83"/>
    </location>
</feature>
<protein>
    <submittedName>
        <fullName evidence="2">Uncharacterized protein</fullName>
    </submittedName>
</protein>
<evidence type="ECO:0000256" key="1">
    <source>
        <dbReference type="SAM" id="MobiDB-lite"/>
    </source>
</evidence>
<dbReference type="EMBL" id="JANPWB010000010">
    <property type="protein sequence ID" value="KAJ1144284.1"/>
    <property type="molecule type" value="Genomic_DNA"/>
</dbReference>
<sequence length="138" mass="15569">MGAEAEYPWGTPPNARTYLHSARPDEVDVLGGTAQRPGRKEVSEGRARRETRVLEERDDSHLVAAVPEKTEAEEKEEAAAEGRHHAKQRASIEKRPRGIVSDEEASHVPEERGFFERQAMSCPDDDSFMYIGSVRRRL</sequence>
<evidence type="ECO:0000313" key="2">
    <source>
        <dbReference type="EMBL" id="KAJ1144284.1"/>
    </source>
</evidence>
<gene>
    <name evidence="2" type="ORF">NDU88_010585</name>
</gene>
<dbReference type="AlphaFoldDB" id="A0AAV7QUU4"/>
<feature type="compositionally biased region" description="Basic and acidic residues" evidence="1">
    <location>
        <begin position="38"/>
        <end position="51"/>
    </location>
</feature>